<dbReference type="Proteomes" id="UP000826725">
    <property type="component" value="Chromosome"/>
</dbReference>
<dbReference type="GO" id="GO:0006547">
    <property type="term" value="P:L-histidine metabolic process"/>
    <property type="evidence" value="ECO:0007669"/>
    <property type="project" value="UniProtKB-UniRule"/>
</dbReference>
<evidence type="ECO:0000256" key="4">
    <source>
        <dbReference type="NCBIfam" id="TIGR02018"/>
    </source>
</evidence>
<dbReference type="PANTHER" id="PTHR44846">
    <property type="entry name" value="MANNOSYL-D-GLYCERATE TRANSPORT/METABOLISM SYSTEM REPRESSOR MNGR-RELATED"/>
    <property type="match status" value="1"/>
</dbReference>
<dbReference type="PROSITE" id="PS50949">
    <property type="entry name" value="HTH_GNTR"/>
    <property type="match status" value="1"/>
</dbReference>
<organism evidence="6 7">
    <name type="scientific">Desulfomarina profundi</name>
    <dbReference type="NCBI Taxonomy" id="2772557"/>
    <lineage>
        <taxon>Bacteria</taxon>
        <taxon>Pseudomonadati</taxon>
        <taxon>Thermodesulfobacteriota</taxon>
        <taxon>Desulfobulbia</taxon>
        <taxon>Desulfobulbales</taxon>
        <taxon>Desulfobulbaceae</taxon>
        <taxon>Desulfomarina</taxon>
    </lineage>
</organism>
<dbReference type="AlphaFoldDB" id="A0A8D5JPI4"/>
<dbReference type="GO" id="GO:0003677">
    <property type="term" value="F:DNA binding"/>
    <property type="evidence" value="ECO:0007669"/>
    <property type="project" value="UniProtKB-UniRule"/>
</dbReference>
<keyword evidence="2" id="KW-0238">DNA-binding</keyword>
<name>A0A8D5JPI4_9BACT</name>
<reference evidence="6" key="1">
    <citation type="submission" date="2020-09" db="EMBL/GenBank/DDBJ databases">
        <title>Desulfogranum mesoprofundum gen. nov., sp. nov., a novel mesophilic, sulfate-reducing chemolithoautotroph isolated from a deep-sea hydrothermal vent chimney in the Suiyo Seamount.</title>
        <authorList>
            <person name="Hashimoto Y."/>
            <person name="Nakagawa S."/>
        </authorList>
    </citation>
    <scope>NUCLEOTIDE SEQUENCE</scope>
    <source>
        <strain evidence="6">KT2</strain>
    </source>
</reference>
<dbReference type="SMART" id="SM00345">
    <property type="entry name" value="HTH_GNTR"/>
    <property type="match status" value="1"/>
</dbReference>
<dbReference type="SMART" id="SM00866">
    <property type="entry name" value="UTRA"/>
    <property type="match status" value="1"/>
</dbReference>
<evidence type="ECO:0000313" key="7">
    <source>
        <dbReference type="Proteomes" id="UP000826725"/>
    </source>
</evidence>
<dbReference type="Pfam" id="PF00392">
    <property type="entry name" value="GntR"/>
    <property type="match status" value="1"/>
</dbReference>
<protein>
    <recommendedName>
        <fullName evidence="4">Histidine utilization repressor</fullName>
    </recommendedName>
</protein>
<keyword evidence="3" id="KW-0804">Transcription</keyword>
<dbReference type="GO" id="GO:0045892">
    <property type="term" value="P:negative regulation of DNA-templated transcription"/>
    <property type="evidence" value="ECO:0007669"/>
    <property type="project" value="UniProtKB-UniRule"/>
</dbReference>
<dbReference type="KEGG" id="dbk:DGMP_20030"/>
<dbReference type="InterPro" id="IPR000524">
    <property type="entry name" value="Tscrpt_reg_HTH_GntR"/>
</dbReference>
<dbReference type="GO" id="GO:0003700">
    <property type="term" value="F:DNA-binding transcription factor activity"/>
    <property type="evidence" value="ECO:0007669"/>
    <property type="project" value="UniProtKB-UniRule"/>
</dbReference>
<evidence type="ECO:0000313" key="6">
    <source>
        <dbReference type="EMBL" id="BCL61310.1"/>
    </source>
</evidence>
<evidence type="ECO:0000256" key="2">
    <source>
        <dbReference type="ARBA" id="ARBA00023125"/>
    </source>
</evidence>
<gene>
    <name evidence="6" type="ORF">DGMP_20030</name>
</gene>
<dbReference type="PANTHER" id="PTHR44846:SF16">
    <property type="entry name" value="TRANSCRIPTIONAL REGULATOR PHNF-RELATED"/>
    <property type="match status" value="1"/>
</dbReference>
<sequence length="253" mass="28460">MQFFDHIHNIDPSLPRYQQVKEYILSRIESGELREEMKIESENRLVELLGVSRMTVNRALRELTGEGKLTRVQGLGTFVANQKPQSALLEVQSIAKEIRERGGAYSCEVCVLAEEKASPALALSIGLQPYASVFHSLIVHMDNGVPIQLADRYVKPDFAPDFLRQDFTHVSPNEYLLDIAPISEVEHVVEAMIAQAPVRELLQIDETEPCLVLHRKTWVEGEIVTKSSFYNPGSRFTIGGRFTPSNRGSIQVI</sequence>
<dbReference type="Pfam" id="PF07702">
    <property type="entry name" value="UTRA"/>
    <property type="match status" value="1"/>
</dbReference>
<dbReference type="InterPro" id="IPR050679">
    <property type="entry name" value="Bact_HTH_transcr_reg"/>
</dbReference>
<evidence type="ECO:0000256" key="1">
    <source>
        <dbReference type="ARBA" id="ARBA00023015"/>
    </source>
</evidence>
<evidence type="ECO:0000259" key="5">
    <source>
        <dbReference type="PROSITE" id="PS50949"/>
    </source>
</evidence>
<dbReference type="InterPro" id="IPR011663">
    <property type="entry name" value="UTRA"/>
</dbReference>
<dbReference type="NCBIfam" id="TIGR02018">
    <property type="entry name" value="his_ut_repres"/>
    <property type="match status" value="1"/>
</dbReference>
<dbReference type="InterPro" id="IPR010248">
    <property type="entry name" value="His_ut_repres"/>
</dbReference>
<proteinExistence type="predicted"/>
<dbReference type="CDD" id="cd07377">
    <property type="entry name" value="WHTH_GntR"/>
    <property type="match status" value="1"/>
</dbReference>
<accession>A0A8D5JPI4</accession>
<dbReference type="RefSeq" id="WP_228853778.1">
    <property type="nucleotide sequence ID" value="NZ_AP024086.1"/>
</dbReference>
<keyword evidence="7" id="KW-1185">Reference proteome</keyword>
<keyword evidence="1" id="KW-0805">Transcription regulation</keyword>
<feature type="domain" description="HTH gntR-type" evidence="5">
    <location>
        <begin position="14"/>
        <end position="82"/>
    </location>
</feature>
<dbReference type="EMBL" id="AP024086">
    <property type="protein sequence ID" value="BCL61310.1"/>
    <property type="molecule type" value="Genomic_DNA"/>
</dbReference>
<evidence type="ECO:0000256" key="3">
    <source>
        <dbReference type="ARBA" id="ARBA00023163"/>
    </source>
</evidence>